<dbReference type="InterPro" id="IPR013083">
    <property type="entry name" value="Znf_RING/FYVE/PHD"/>
</dbReference>
<feature type="domain" description="Phorbol-ester/DAG-type" evidence="1">
    <location>
        <begin position="130"/>
        <end position="185"/>
    </location>
</feature>
<evidence type="ECO:0000313" key="2">
    <source>
        <dbReference type="EMBL" id="CAG9579750.1"/>
    </source>
</evidence>
<dbReference type="Proteomes" id="UP000789524">
    <property type="component" value="Unassembled WGS sequence"/>
</dbReference>
<dbReference type="GO" id="GO:0000724">
    <property type="term" value="P:double-strand break repair via homologous recombination"/>
    <property type="evidence" value="ECO:0007669"/>
    <property type="project" value="TreeGrafter"/>
</dbReference>
<dbReference type="EMBL" id="CAKASE010000079">
    <property type="protein sequence ID" value="CAG9579750.1"/>
    <property type="molecule type" value="Genomic_DNA"/>
</dbReference>
<accession>A0A8J2RF64</accession>
<comment type="caution">
    <text evidence="2">The sequence shown here is derived from an EMBL/GenBank/DDBJ whole genome shotgun (WGS) entry which is preliminary data.</text>
</comment>
<organism evidence="2 3">
    <name type="scientific">Danaus chrysippus</name>
    <name type="common">African queen</name>
    <dbReference type="NCBI Taxonomy" id="151541"/>
    <lineage>
        <taxon>Eukaryota</taxon>
        <taxon>Metazoa</taxon>
        <taxon>Ecdysozoa</taxon>
        <taxon>Arthropoda</taxon>
        <taxon>Hexapoda</taxon>
        <taxon>Insecta</taxon>
        <taxon>Pterygota</taxon>
        <taxon>Neoptera</taxon>
        <taxon>Endopterygota</taxon>
        <taxon>Lepidoptera</taxon>
        <taxon>Glossata</taxon>
        <taxon>Ditrysia</taxon>
        <taxon>Papilionoidea</taxon>
        <taxon>Nymphalidae</taxon>
        <taxon>Danainae</taxon>
        <taxon>Danaini</taxon>
        <taxon>Danaina</taxon>
        <taxon>Danaus</taxon>
        <taxon>Anosia</taxon>
    </lineage>
</organism>
<keyword evidence="3" id="KW-1185">Reference proteome</keyword>
<proteinExistence type="predicted"/>
<name>A0A8J2RF64_9NEOP</name>
<evidence type="ECO:0000313" key="3">
    <source>
        <dbReference type="Proteomes" id="UP000789524"/>
    </source>
</evidence>
<dbReference type="GO" id="GO:0005634">
    <property type="term" value="C:nucleus"/>
    <property type="evidence" value="ECO:0007669"/>
    <property type="project" value="TreeGrafter"/>
</dbReference>
<gene>
    <name evidence="2" type="ORF">DCHRY22_LOCUS13322</name>
</gene>
<dbReference type="InterPro" id="IPR011513">
    <property type="entry name" value="Nse1"/>
</dbReference>
<dbReference type="PANTHER" id="PTHR20973:SF0">
    <property type="entry name" value="NON-STRUCTURAL MAINTENANCE OF CHROMOSOMES ELEMENT 1 HOMOLOG"/>
    <property type="match status" value="1"/>
</dbReference>
<sequence>MVYGNSHRFLLRSIGSQGVVTFEDGMKMFKSLPDELTSERKLVFLCLGYDETTKLQNMFAPNKLDYFRILMEEIVTTENREISVMRALNLVSKVKPTLHITDAEVLLKTWYRMHYLDLNGTNYALGIRAIHEFERYLKDNLPDYVKNCTICKQMVFRGINCPACDETIHTRCLNVCLDRVRQWPCCRAEYSETHLSRLNNSSLTQTQLLQSQTQGNSSAEQMDVSEILENTQQLSISARGKKRKRIPSQ</sequence>
<dbReference type="GO" id="GO:0030915">
    <property type="term" value="C:Smc5-Smc6 complex"/>
    <property type="evidence" value="ECO:0007669"/>
    <property type="project" value="InterPro"/>
</dbReference>
<dbReference type="InterPro" id="IPR002219">
    <property type="entry name" value="PKC_DAG/PE"/>
</dbReference>
<dbReference type="GO" id="GO:0004842">
    <property type="term" value="F:ubiquitin-protein transferase activity"/>
    <property type="evidence" value="ECO:0007669"/>
    <property type="project" value="TreeGrafter"/>
</dbReference>
<dbReference type="AlphaFoldDB" id="A0A8J2RF64"/>
<dbReference type="PANTHER" id="PTHR20973">
    <property type="entry name" value="NON-SMC ELEMENT 1-RELATED"/>
    <property type="match status" value="1"/>
</dbReference>
<dbReference type="Gene3D" id="1.10.10.10">
    <property type="entry name" value="Winged helix-like DNA-binding domain superfamily/Winged helix DNA-binding domain"/>
    <property type="match status" value="1"/>
</dbReference>
<protein>
    <submittedName>
        <fullName evidence="2">(African queen) hypothetical protein</fullName>
    </submittedName>
</protein>
<evidence type="ECO:0000259" key="1">
    <source>
        <dbReference type="PROSITE" id="PS50081"/>
    </source>
</evidence>
<dbReference type="PROSITE" id="PS50081">
    <property type="entry name" value="ZF_DAG_PE_2"/>
    <property type="match status" value="1"/>
</dbReference>
<reference evidence="2" key="1">
    <citation type="submission" date="2021-09" db="EMBL/GenBank/DDBJ databases">
        <authorList>
            <person name="Martin H S."/>
        </authorList>
    </citation>
    <scope>NUCLEOTIDE SEQUENCE</scope>
</reference>
<dbReference type="InterPro" id="IPR036388">
    <property type="entry name" value="WH-like_DNA-bd_sf"/>
</dbReference>
<dbReference type="Gene3D" id="3.30.40.10">
    <property type="entry name" value="Zinc/RING finger domain, C3HC4 (zinc finger)"/>
    <property type="match status" value="1"/>
</dbReference>
<dbReference type="OrthoDB" id="185455at2759"/>